<dbReference type="AlphaFoldDB" id="N1PEB9"/>
<evidence type="ECO:0000256" key="1">
    <source>
        <dbReference type="ARBA" id="ARBA00004141"/>
    </source>
</evidence>
<dbReference type="GO" id="GO:0022857">
    <property type="term" value="F:transmembrane transporter activity"/>
    <property type="evidence" value="ECO:0007669"/>
    <property type="project" value="InterPro"/>
</dbReference>
<evidence type="ECO:0000313" key="6">
    <source>
        <dbReference type="Proteomes" id="UP000016933"/>
    </source>
</evidence>
<keyword evidence="4" id="KW-0472">Membrane</keyword>
<evidence type="ECO:0000256" key="4">
    <source>
        <dbReference type="ARBA" id="ARBA00023136"/>
    </source>
</evidence>
<dbReference type="OrthoDB" id="4829at2759"/>
<comment type="subcellular location">
    <subcellularLocation>
        <location evidence="1">Membrane</location>
        <topology evidence="1">Multi-pass membrane protein</topology>
    </subcellularLocation>
</comment>
<organism evidence="5 6">
    <name type="scientific">Dothistroma septosporum (strain NZE10 / CBS 128990)</name>
    <name type="common">Red band needle blight fungus</name>
    <name type="synonym">Mycosphaerella pini</name>
    <dbReference type="NCBI Taxonomy" id="675120"/>
    <lineage>
        <taxon>Eukaryota</taxon>
        <taxon>Fungi</taxon>
        <taxon>Dikarya</taxon>
        <taxon>Ascomycota</taxon>
        <taxon>Pezizomycotina</taxon>
        <taxon>Dothideomycetes</taxon>
        <taxon>Dothideomycetidae</taxon>
        <taxon>Mycosphaerellales</taxon>
        <taxon>Mycosphaerellaceae</taxon>
        <taxon>Dothistroma</taxon>
    </lineage>
</organism>
<dbReference type="GO" id="GO:0016020">
    <property type="term" value="C:membrane"/>
    <property type="evidence" value="ECO:0007669"/>
    <property type="project" value="UniProtKB-SubCell"/>
</dbReference>
<evidence type="ECO:0000256" key="3">
    <source>
        <dbReference type="ARBA" id="ARBA00022989"/>
    </source>
</evidence>
<evidence type="ECO:0000313" key="5">
    <source>
        <dbReference type="EMBL" id="EME38510.1"/>
    </source>
</evidence>
<reference evidence="6" key="1">
    <citation type="journal article" date="2012" name="PLoS Genet.">
        <title>The genomes of the fungal plant pathogens Cladosporium fulvum and Dothistroma septosporum reveal adaptation to different hosts and lifestyles but also signatures of common ancestry.</title>
        <authorList>
            <person name="de Wit P.J.G.M."/>
            <person name="van der Burgt A."/>
            <person name="Oekmen B."/>
            <person name="Stergiopoulos I."/>
            <person name="Abd-Elsalam K.A."/>
            <person name="Aerts A.L."/>
            <person name="Bahkali A.H."/>
            <person name="Beenen H.G."/>
            <person name="Chettri P."/>
            <person name="Cox M.P."/>
            <person name="Datema E."/>
            <person name="de Vries R.P."/>
            <person name="Dhillon B."/>
            <person name="Ganley A.R."/>
            <person name="Griffiths S.A."/>
            <person name="Guo Y."/>
            <person name="Hamelin R.C."/>
            <person name="Henrissat B."/>
            <person name="Kabir M.S."/>
            <person name="Jashni M.K."/>
            <person name="Kema G."/>
            <person name="Klaubauf S."/>
            <person name="Lapidus A."/>
            <person name="Levasseur A."/>
            <person name="Lindquist E."/>
            <person name="Mehrabi R."/>
            <person name="Ohm R.A."/>
            <person name="Owen T.J."/>
            <person name="Salamov A."/>
            <person name="Schwelm A."/>
            <person name="Schijlen E."/>
            <person name="Sun H."/>
            <person name="van den Burg H.A."/>
            <person name="van Ham R.C.H.J."/>
            <person name="Zhang S."/>
            <person name="Goodwin S.B."/>
            <person name="Grigoriev I.V."/>
            <person name="Collemare J."/>
            <person name="Bradshaw R.E."/>
        </authorList>
    </citation>
    <scope>NUCLEOTIDE SEQUENCE [LARGE SCALE GENOMIC DNA]</scope>
    <source>
        <strain evidence="6">NZE10 / CBS 128990</strain>
    </source>
</reference>
<name>N1PEB9_DOTSN</name>
<dbReference type="Pfam" id="PF01226">
    <property type="entry name" value="Form_Nir_trans"/>
    <property type="match status" value="1"/>
</dbReference>
<keyword evidence="6" id="KW-1185">Reference proteome</keyword>
<feature type="non-terminal residue" evidence="5">
    <location>
        <position position="1"/>
    </location>
</feature>
<reference evidence="5 6" key="2">
    <citation type="journal article" date="2012" name="PLoS Pathog.">
        <title>Diverse lifestyles and strategies of plant pathogenesis encoded in the genomes of eighteen Dothideomycetes fungi.</title>
        <authorList>
            <person name="Ohm R.A."/>
            <person name="Feau N."/>
            <person name="Henrissat B."/>
            <person name="Schoch C.L."/>
            <person name="Horwitz B.A."/>
            <person name="Barry K.W."/>
            <person name="Condon B.J."/>
            <person name="Copeland A.C."/>
            <person name="Dhillon B."/>
            <person name="Glaser F."/>
            <person name="Hesse C.N."/>
            <person name="Kosti I."/>
            <person name="LaButti K."/>
            <person name="Lindquist E.A."/>
            <person name="Lucas S."/>
            <person name="Salamov A.A."/>
            <person name="Bradshaw R.E."/>
            <person name="Ciuffetti L."/>
            <person name="Hamelin R.C."/>
            <person name="Kema G.H.J."/>
            <person name="Lawrence C."/>
            <person name="Scott J.A."/>
            <person name="Spatafora J.W."/>
            <person name="Turgeon B.G."/>
            <person name="de Wit P.J.G.M."/>
            <person name="Zhong S."/>
            <person name="Goodwin S.B."/>
            <person name="Grigoriev I.V."/>
        </authorList>
    </citation>
    <scope>NUCLEOTIDE SEQUENCE [LARGE SCALE GENOMIC DNA]</scope>
    <source>
        <strain evidence="6">NZE10 / CBS 128990</strain>
    </source>
</reference>
<dbReference type="STRING" id="675120.N1PEB9"/>
<evidence type="ECO:0000256" key="2">
    <source>
        <dbReference type="ARBA" id="ARBA00022692"/>
    </source>
</evidence>
<dbReference type="Gene3D" id="1.20.1080.10">
    <property type="entry name" value="Glycerol uptake facilitator protein"/>
    <property type="match status" value="1"/>
</dbReference>
<dbReference type="InterPro" id="IPR023271">
    <property type="entry name" value="Aquaporin-like"/>
</dbReference>
<dbReference type="HOGENOM" id="CLU_2216097_0_0_1"/>
<dbReference type="Proteomes" id="UP000016933">
    <property type="component" value="Unassembled WGS sequence"/>
</dbReference>
<accession>N1PEB9</accession>
<gene>
    <name evidence="5" type="ORF">DOTSEDRAFT_115346</name>
</gene>
<keyword evidence="2" id="KW-0812">Transmembrane</keyword>
<dbReference type="EMBL" id="KB446547">
    <property type="protein sequence ID" value="EME38510.1"/>
    <property type="molecule type" value="Genomic_DNA"/>
</dbReference>
<sequence length="107" mass="12004">LVVVRGYGGVLDGDPYRSWAIVYADGKTVSPEWHMTILRGLSAIWPPTSVFVALDIDHVTTNMFFIPLAIWLNDLKIGVCYYIWKSTLLALRCEIIDGGLSVAVVYW</sequence>
<proteinExistence type="predicted"/>
<keyword evidence="3" id="KW-1133">Transmembrane helix</keyword>
<feature type="non-terminal residue" evidence="5">
    <location>
        <position position="107"/>
    </location>
</feature>
<protein>
    <submittedName>
        <fullName evidence="5">Uncharacterized protein</fullName>
    </submittedName>
</protein>
<dbReference type="InterPro" id="IPR000292">
    <property type="entry name" value="For/NO2_transpt"/>
</dbReference>